<evidence type="ECO:0000256" key="1">
    <source>
        <dbReference type="ARBA" id="ARBA00022649"/>
    </source>
</evidence>
<dbReference type="Pfam" id="PF01850">
    <property type="entry name" value="PIN"/>
    <property type="match status" value="1"/>
</dbReference>
<gene>
    <name evidence="5" type="primary">vapC</name>
    <name evidence="7" type="ORF">BXY53_1480</name>
</gene>
<accession>A0A397QE73</accession>
<evidence type="ECO:0000313" key="7">
    <source>
        <dbReference type="EMBL" id="RIA56374.1"/>
    </source>
</evidence>
<dbReference type="InterPro" id="IPR029060">
    <property type="entry name" value="PIN-like_dom_sf"/>
</dbReference>
<comment type="function">
    <text evidence="5">Toxic component of a toxin-antitoxin (TA) system. An RNase.</text>
</comment>
<comment type="cofactor">
    <cofactor evidence="5">
        <name>Mg(2+)</name>
        <dbReference type="ChEBI" id="CHEBI:18420"/>
    </cofactor>
</comment>
<dbReference type="GO" id="GO:0016787">
    <property type="term" value="F:hydrolase activity"/>
    <property type="evidence" value="ECO:0007669"/>
    <property type="project" value="UniProtKB-KW"/>
</dbReference>
<dbReference type="RefSeq" id="WP_119061174.1">
    <property type="nucleotide sequence ID" value="NZ_QXDF01000001.1"/>
</dbReference>
<evidence type="ECO:0000256" key="2">
    <source>
        <dbReference type="ARBA" id="ARBA00022722"/>
    </source>
</evidence>
<dbReference type="SUPFAM" id="SSF88723">
    <property type="entry name" value="PIN domain-like"/>
    <property type="match status" value="1"/>
</dbReference>
<feature type="domain" description="PIN" evidence="6">
    <location>
        <begin position="6"/>
        <end position="121"/>
    </location>
</feature>
<feature type="binding site" evidence="5">
    <location>
        <position position="8"/>
    </location>
    <ligand>
        <name>Mg(2+)</name>
        <dbReference type="ChEBI" id="CHEBI:18420"/>
    </ligand>
</feature>
<reference evidence="7 8" key="1">
    <citation type="submission" date="2018-08" db="EMBL/GenBank/DDBJ databases">
        <title>Genomic Encyclopedia of Archaeal and Bacterial Type Strains, Phase II (KMG-II): from individual species to whole genera.</title>
        <authorList>
            <person name="Goeker M."/>
        </authorList>
    </citation>
    <scope>NUCLEOTIDE SEQUENCE [LARGE SCALE GENOMIC DNA]</scope>
    <source>
        <strain evidence="7 8">DSM 5002</strain>
    </source>
</reference>
<dbReference type="GO" id="GO:0090729">
    <property type="term" value="F:toxin activity"/>
    <property type="evidence" value="ECO:0007669"/>
    <property type="project" value="UniProtKB-KW"/>
</dbReference>
<dbReference type="HAMAP" id="MF_00265">
    <property type="entry name" value="VapC_Nob1"/>
    <property type="match status" value="1"/>
</dbReference>
<keyword evidence="8" id="KW-1185">Reference proteome</keyword>
<dbReference type="Proteomes" id="UP000266273">
    <property type="component" value="Unassembled WGS sequence"/>
</dbReference>
<keyword evidence="3 5" id="KW-0479">Metal-binding</keyword>
<evidence type="ECO:0000256" key="5">
    <source>
        <dbReference type="HAMAP-Rule" id="MF_00265"/>
    </source>
</evidence>
<dbReference type="Gene3D" id="3.40.50.1010">
    <property type="entry name" value="5'-nuclease"/>
    <property type="match status" value="1"/>
</dbReference>
<evidence type="ECO:0000259" key="6">
    <source>
        <dbReference type="Pfam" id="PF01850"/>
    </source>
</evidence>
<dbReference type="EMBL" id="QXDF01000001">
    <property type="protein sequence ID" value="RIA56374.1"/>
    <property type="molecule type" value="Genomic_DNA"/>
</dbReference>
<dbReference type="GO" id="GO:0004540">
    <property type="term" value="F:RNA nuclease activity"/>
    <property type="evidence" value="ECO:0007669"/>
    <property type="project" value="InterPro"/>
</dbReference>
<evidence type="ECO:0000313" key="8">
    <source>
        <dbReference type="Proteomes" id="UP000266273"/>
    </source>
</evidence>
<keyword evidence="4 5" id="KW-0378">Hydrolase</keyword>
<keyword evidence="5" id="KW-0800">Toxin</keyword>
<keyword evidence="1 5" id="KW-1277">Toxin-antitoxin system</keyword>
<comment type="caution">
    <text evidence="7">The sequence shown here is derived from an EMBL/GenBank/DDBJ whole genome shotgun (WGS) entry which is preliminary data.</text>
</comment>
<keyword evidence="5" id="KW-0460">Magnesium</keyword>
<dbReference type="CDD" id="cd18692">
    <property type="entry name" value="PIN_VapC-like"/>
    <property type="match status" value="1"/>
</dbReference>
<dbReference type="OrthoDB" id="163436at2"/>
<feature type="binding site" evidence="5">
    <location>
        <position position="101"/>
    </location>
    <ligand>
        <name>Mg(2+)</name>
        <dbReference type="ChEBI" id="CHEBI:18420"/>
    </ligand>
</feature>
<sequence length="155" mass="16884">MTVTCFLDTNILIYAASQSPSETRKKKIAVELIQGTAFGISAQVLQEFYVVATRKAEVPLEPAQALDWIEQLEIFPCAQTSPALVKLGAVMSERYQISYWDGAILAAAESLGAPVVYTEDLNHGQSYGSVRAVNPFIENAPVGGFHEGRQTFAED</sequence>
<dbReference type="EC" id="3.1.-.-" evidence="5"/>
<evidence type="ECO:0000256" key="3">
    <source>
        <dbReference type="ARBA" id="ARBA00022723"/>
    </source>
</evidence>
<keyword evidence="2 5" id="KW-0540">Nuclease</keyword>
<name>A0A397QE73_9HYPH</name>
<comment type="similarity">
    <text evidence="5">Belongs to the PINc/VapC protein family.</text>
</comment>
<dbReference type="InterPro" id="IPR002716">
    <property type="entry name" value="PIN_dom"/>
</dbReference>
<protein>
    <recommendedName>
        <fullName evidence="5">Ribonuclease VapC</fullName>
        <shortName evidence="5">RNase VapC</shortName>
        <ecNumber evidence="5">3.1.-.-</ecNumber>
    </recommendedName>
    <alternativeName>
        <fullName evidence="5">Toxin VapC</fullName>
    </alternativeName>
</protein>
<proteinExistence type="inferred from homology"/>
<organism evidence="7 8">
    <name type="scientific">Dichotomicrobium thermohalophilum</name>
    <dbReference type="NCBI Taxonomy" id="933063"/>
    <lineage>
        <taxon>Bacteria</taxon>
        <taxon>Pseudomonadati</taxon>
        <taxon>Pseudomonadota</taxon>
        <taxon>Alphaproteobacteria</taxon>
        <taxon>Hyphomicrobiales</taxon>
        <taxon>Hyphomicrobiaceae</taxon>
        <taxon>Dichotomicrobium</taxon>
    </lineage>
</organism>
<dbReference type="GO" id="GO:0000287">
    <property type="term" value="F:magnesium ion binding"/>
    <property type="evidence" value="ECO:0007669"/>
    <property type="project" value="UniProtKB-UniRule"/>
</dbReference>
<dbReference type="InterPro" id="IPR022907">
    <property type="entry name" value="VapC_family"/>
</dbReference>
<dbReference type="AlphaFoldDB" id="A0A397QE73"/>
<evidence type="ECO:0000256" key="4">
    <source>
        <dbReference type="ARBA" id="ARBA00022801"/>
    </source>
</evidence>